<feature type="transmembrane region" description="Helical" evidence="1">
    <location>
        <begin position="501"/>
        <end position="523"/>
    </location>
</feature>
<comment type="caution">
    <text evidence="2">The sequence shown here is derived from an EMBL/GenBank/DDBJ whole genome shotgun (WGS) entry which is preliminary data.</text>
</comment>
<feature type="transmembrane region" description="Helical" evidence="1">
    <location>
        <begin position="83"/>
        <end position="107"/>
    </location>
</feature>
<dbReference type="PANTHER" id="PTHR35041:SF6">
    <property type="entry name" value="FORMYLMETHIONINE DEFORMYLASE-LIKE PROTEIN-RELATED"/>
    <property type="match status" value="1"/>
</dbReference>
<feature type="transmembrane region" description="Helical" evidence="1">
    <location>
        <begin position="148"/>
        <end position="170"/>
    </location>
</feature>
<evidence type="ECO:0000313" key="3">
    <source>
        <dbReference type="Proteomes" id="UP000660729"/>
    </source>
</evidence>
<evidence type="ECO:0000313" key="2">
    <source>
        <dbReference type="EMBL" id="KAF7187316.1"/>
    </source>
</evidence>
<dbReference type="EMBL" id="JABCIY010000231">
    <property type="protein sequence ID" value="KAF7187316.1"/>
    <property type="molecule type" value="Genomic_DNA"/>
</dbReference>
<dbReference type="OrthoDB" id="5322539at2759"/>
<dbReference type="AlphaFoldDB" id="A0A8H6RA26"/>
<keyword evidence="3" id="KW-1185">Reference proteome</keyword>
<dbReference type="Proteomes" id="UP000660729">
    <property type="component" value="Unassembled WGS sequence"/>
</dbReference>
<dbReference type="PANTHER" id="PTHR35041">
    <property type="entry name" value="MEDIATOR OF RNA POLYMERASE II TRANSCRIPTION SUBUNIT 1"/>
    <property type="match status" value="1"/>
</dbReference>
<accession>A0A8H6RA26</accession>
<evidence type="ECO:0000256" key="1">
    <source>
        <dbReference type="SAM" id="Phobius"/>
    </source>
</evidence>
<keyword evidence="1" id="KW-1133">Transmembrane helix</keyword>
<gene>
    <name evidence="2" type="ORF">HII31_11404</name>
</gene>
<keyword evidence="1" id="KW-0472">Membrane</keyword>
<feature type="transmembrane region" description="Helical" evidence="1">
    <location>
        <begin position="41"/>
        <end position="63"/>
    </location>
</feature>
<protein>
    <submittedName>
        <fullName evidence="2">Uncharacterized protein</fullName>
    </submittedName>
</protein>
<name>A0A8H6RA26_9PEZI</name>
<sequence length="577" mass="63209">MENDSPQSGAHAHIDQGQIDAAPTTSIDESESQNGHVARSWTAPITIISGLFIGLAIALAHHFMNSSLSGKTVESVSLSQAWVSRFATALAFLTKTAFVMSVGAAFMQHQWHRFHRQSYRIEEVDALTSVLGNILNLFSHKFWIRNPLLALMAIVAWTIPLAAIVTPASLSVAPQLYINTTIQYVPEPLFGGYKGYETSTPFGQLATAGGETSPGAPTVSGSDPVYKHAFGAASSGQPASIPSSSENQTYHLDFLGPAVHCSSANDSIIYNATMELGSQTSWAWFGGTTFASWTGQGLVAPTYSQHDRPETLDYINTDVARIWVMTNTGKWNVTLWRKPDNTTNSDEYSEVLWTQVNVTECQLYNASYIVDFEFQYPNQATNTSISQWLNRITTVGMYPRQESKTPHLAMMDAFGKLLVGSHIFSHYGDIPSYYTSWNIIDIDWSRGEQVQRGLEQLFQNCTLSVLSEKSLLKNATTGAQPVAVTSSTHPISYVYNQQDLWLAYGLCLVSTLLCAGIGTRAFVANDHASFQNMFSTYLRATGDAELRAIVPIDDTGADPLAKNIAKARIMMQGSGKE</sequence>
<proteinExistence type="predicted"/>
<organism evidence="2 3">
    <name type="scientific">Pseudocercospora fuligena</name>
    <dbReference type="NCBI Taxonomy" id="685502"/>
    <lineage>
        <taxon>Eukaryota</taxon>
        <taxon>Fungi</taxon>
        <taxon>Dikarya</taxon>
        <taxon>Ascomycota</taxon>
        <taxon>Pezizomycotina</taxon>
        <taxon>Dothideomycetes</taxon>
        <taxon>Dothideomycetidae</taxon>
        <taxon>Mycosphaerellales</taxon>
        <taxon>Mycosphaerellaceae</taxon>
        <taxon>Pseudocercospora</taxon>
    </lineage>
</organism>
<reference evidence="2" key="1">
    <citation type="submission" date="2020-04" db="EMBL/GenBank/DDBJ databases">
        <title>Draft genome resource of the tomato pathogen Pseudocercospora fuligena.</title>
        <authorList>
            <person name="Zaccaron A."/>
        </authorList>
    </citation>
    <scope>NUCLEOTIDE SEQUENCE</scope>
    <source>
        <strain evidence="2">PF001</strain>
    </source>
</reference>
<keyword evidence="1" id="KW-0812">Transmembrane</keyword>